<feature type="transmembrane region" description="Helical" evidence="7">
    <location>
        <begin position="183"/>
        <end position="202"/>
    </location>
</feature>
<dbReference type="OrthoDB" id="6730379at2759"/>
<feature type="region of interest" description="Disordered" evidence="6">
    <location>
        <begin position="1"/>
        <end position="28"/>
    </location>
</feature>
<dbReference type="GO" id="GO:0016020">
    <property type="term" value="C:membrane"/>
    <property type="evidence" value="ECO:0007669"/>
    <property type="project" value="UniProtKB-SubCell"/>
</dbReference>
<feature type="transmembrane region" description="Helical" evidence="7">
    <location>
        <begin position="440"/>
        <end position="460"/>
    </location>
</feature>
<feature type="compositionally biased region" description="Low complexity" evidence="6">
    <location>
        <begin position="12"/>
        <end position="24"/>
    </location>
</feature>
<feature type="transmembrane region" description="Helical" evidence="7">
    <location>
        <begin position="246"/>
        <end position="266"/>
    </location>
</feature>
<dbReference type="GO" id="GO:0022857">
    <property type="term" value="F:transmembrane transporter activity"/>
    <property type="evidence" value="ECO:0007669"/>
    <property type="project" value="InterPro"/>
</dbReference>
<evidence type="ECO:0000256" key="4">
    <source>
        <dbReference type="ARBA" id="ARBA00022989"/>
    </source>
</evidence>
<comment type="caution">
    <text evidence="8">The sequence shown here is derived from an EMBL/GenBank/DDBJ whole genome shotgun (WGS) entry which is preliminary data.</text>
</comment>
<evidence type="ECO:0000256" key="6">
    <source>
        <dbReference type="SAM" id="MobiDB-lite"/>
    </source>
</evidence>
<dbReference type="Gene3D" id="1.20.1250.20">
    <property type="entry name" value="MFS general substrate transporter like domains"/>
    <property type="match status" value="2"/>
</dbReference>
<organism evidence="8 9">
    <name type="scientific">Ascochyta lentis</name>
    <dbReference type="NCBI Taxonomy" id="205686"/>
    <lineage>
        <taxon>Eukaryota</taxon>
        <taxon>Fungi</taxon>
        <taxon>Dikarya</taxon>
        <taxon>Ascomycota</taxon>
        <taxon>Pezizomycotina</taxon>
        <taxon>Dothideomycetes</taxon>
        <taxon>Pleosporomycetidae</taxon>
        <taxon>Pleosporales</taxon>
        <taxon>Pleosporineae</taxon>
        <taxon>Didymellaceae</taxon>
        <taxon>Ascochyta</taxon>
    </lineage>
</organism>
<dbReference type="Pfam" id="PF07690">
    <property type="entry name" value="MFS_1"/>
    <property type="match status" value="1"/>
</dbReference>
<evidence type="ECO:0000313" key="9">
    <source>
        <dbReference type="Proteomes" id="UP000651452"/>
    </source>
</evidence>
<name>A0A8H7MCC9_9PLEO</name>
<accession>A0A8H7MCC9</accession>
<sequence>MAPLDKGNDDIQQSPAPSSEASSQLDDTYEAYKNNQGTDVDPAEAKKTLRKIDFRIVPILFFTYLLQYLDKNGINYASAFGLQEGTNLKGQDYSWLGKWLLIVEKTTAYHAQAVSFISAILLASTRQATYCSVYLWLNFLDFALLVSISHHSGTMSLTIPGWGVILMTTPACHNFAGMAANRFLLGLLEATVNPGFVLIMSMWYTSAEQPLRLGAYYCTNGIATMFGGLIGYAVGHIKTGLPRWMYVFLIFGSASTVMGVVILLFLPDLPTTAKFLTETQRGIAVDRVSGNRQGVKNKHFKVYQAWQTLYDPKTWILFVMAVGAQIPNSALTTFSSMIIKSFGVDTLGTQYLQIPGGAVQFVSLLAGSYICTHWPNSRCLTMTVANVICIIGASLLVALPNNNKWGRLVALWMCYFQGLGFSMSLTIVSSNIAGYTKKQLTGAALFTGYCVGNIIGPQTFKSSEAPRYRSAYVAMLIGYSVKLIAVLVLFAYMWSVNKKRDSESASGLRLTDEETKAAVEAGMHDVTEIDNKGFRYIL</sequence>
<evidence type="ECO:0008006" key="10">
    <source>
        <dbReference type="Google" id="ProtNLM"/>
    </source>
</evidence>
<keyword evidence="5 7" id="KW-0472">Membrane</keyword>
<feature type="transmembrane region" description="Helical" evidence="7">
    <location>
        <begin position="405"/>
        <end position="428"/>
    </location>
</feature>
<keyword evidence="4 7" id="KW-1133">Transmembrane helix</keyword>
<reference evidence="8" key="1">
    <citation type="submission" date="2018-12" db="EMBL/GenBank/DDBJ databases">
        <authorList>
            <person name="Syme R.A."/>
            <person name="Farfan-Caceres L."/>
            <person name="Lichtenzveig J."/>
        </authorList>
    </citation>
    <scope>NUCLEOTIDE SEQUENCE</scope>
    <source>
        <strain evidence="8">Al4</strain>
    </source>
</reference>
<dbReference type="PANTHER" id="PTHR43791">
    <property type="entry name" value="PERMEASE-RELATED"/>
    <property type="match status" value="1"/>
</dbReference>
<dbReference type="Proteomes" id="UP000651452">
    <property type="component" value="Unassembled WGS sequence"/>
</dbReference>
<evidence type="ECO:0000256" key="1">
    <source>
        <dbReference type="ARBA" id="ARBA00004141"/>
    </source>
</evidence>
<feature type="transmembrane region" description="Helical" evidence="7">
    <location>
        <begin position="214"/>
        <end position="234"/>
    </location>
</feature>
<dbReference type="EMBL" id="RZGK01000015">
    <property type="protein sequence ID" value="KAF9693891.1"/>
    <property type="molecule type" value="Genomic_DNA"/>
</dbReference>
<keyword evidence="9" id="KW-1185">Reference proteome</keyword>
<dbReference type="InterPro" id="IPR036259">
    <property type="entry name" value="MFS_trans_sf"/>
</dbReference>
<gene>
    <name evidence="8" type="ORF">EKO04_008307</name>
</gene>
<proteinExistence type="predicted"/>
<feature type="transmembrane region" description="Helical" evidence="7">
    <location>
        <begin position="472"/>
        <end position="494"/>
    </location>
</feature>
<feature type="transmembrane region" description="Helical" evidence="7">
    <location>
        <begin position="379"/>
        <end position="399"/>
    </location>
</feature>
<comment type="subcellular location">
    <subcellularLocation>
        <location evidence="1">Membrane</location>
        <topology evidence="1">Multi-pass membrane protein</topology>
    </subcellularLocation>
</comment>
<evidence type="ECO:0000256" key="3">
    <source>
        <dbReference type="ARBA" id="ARBA00022692"/>
    </source>
</evidence>
<dbReference type="PANTHER" id="PTHR43791:SF70">
    <property type="entry name" value="MAJOR FACILITATOR SUPERFAMILY (MFS) PROFILE DOMAIN-CONTAINING PROTEIN"/>
    <property type="match status" value="1"/>
</dbReference>
<protein>
    <recommendedName>
        <fullName evidence="10">MFS general substrate transporter</fullName>
    </recommendedName>
</protein>
<evidence type="ECO:0000313" key="8">
    <source>
        <dbReference type="EMBL" id="KAF9693891.1"/>
    </source>
</evidence>
<feature type="transmembrane region" description="Helical" evidence="7">
    <location>
        <begin position="157"/>
        <end position="176"/>
    </location>
</feature>
<dbReference type="SUPFAM" id="SSF103473">
    <property type="entry name" value="MFS general substrate transporter"/>
    <property type="match status" value="1"/>
</dbReference>
<dbReference type="AlphaFoldDB" id="A0A8H7MCC9"/>
<evidence type="ECO:0000256" key="2">
    <source>
        <dbReference type="ARBA" id="ARBA00022448"/>
    </source>
</evidence>
<dbReference type="FunFam" id="1.20.1250.20:FF:000934">
    <property type="entry name" value="Allantoate permease"/>
    <property type="match status" value="1"/>
</dbReference>
<feature type="transmembrane region" description="Helical" evidence="7">
    <location>
        <begin position="351"/>
        <end position="372"/>
    </location>
</feature>
<keyword evidence="3 7" id="KW-0812">Transmembrane</keyword>
<dbReference type="InterPro" id="IPR011701">
    <property type="entry name" value="MFS"/>
</dbReference>
<reference evidence="8" key="2">
    <citation type="submission" date="2020-09" db="EMBL/GenBank/DDBJ databases">
        <title>Reference genome assembly for Australian Ascochyta lentis isolate Al4.</title>
        <authorList>
            <person name="Lee R.C."/>
            <person name="Farfan-Caceres L.M."/>
            <person name="Debler J.W."/>
            <person name="Williams A.H."/>
            <person name="Henares B.M."/>
        </authorList>
    </citation>
    <scope>NUCLEOTIDE SEQUENCE</scope>
    <source>
        <strain evidence="8">Al4</strain>
    </source>
</reference>
<evidence type="ECO:0000256" key="7">
    <source>
        <dbReference type="SAM" id="Phobius"/>
    </source>
</evidence>
<keyword evidence="2" id="KW-0813">Transport</keyword>
<evidence type="ECO:0000256" key="5">
    <source>
        <dbReference type="ARBA" id="ARBA00023136"/>
    </source>
</evidence>